<organism evidence="2 3">
    <name type="scientific">Calocera cornea HHB12733</name>
    <dbReference type="NCBI Taxonomy" id="1353952"/>
    <lineage>
        <taxon>Eukaryota</taxon>
        <taxon>Fungi</taxon>
        <taxon>Dikarya</taxon>
        <taxon>Basidiomycota</taxon>
        <taxon>Agaricomycotina</taxon>
        <taxon>Dacrymycetes</taxon>
        <taxon>Dacrymycetales</taxon>
        <taxon>Dacrymycetaceae</taxon>
        <taxon>Calocera</taxon>
    </lineage>
</organism>
<name>A0A165GTJ6_9BASI</name>
<evidence type="ECO:0000256" key="1">
    <source>
        <dbReference type="SAM" id="SignalP"/>
    </source>
</evidence>
<dbReference type="OrthoDB" id="1055148at2759"/>
<evidence type="ECO:0000313" key="3">
    <source>
        <dbReference type="Proteomes" id="UP000076842"/>
    </source>
</evidence>
<dbReference type="AlphaFoldDB" id="A0A165GTJ6"/>
<accession>A0A165GTJ6</accession>
<proteinExistence type="predicted"/>
<reference evidence="2 3" key="1">
    <citation type="journal article" date="2016" name="Mol. Biol. Evol.">
        <title>Comparative Genomics of Early-Diverging Mushroom-Forming Fungi Provides Insights into the Origins of Lignocellulose Decay Capabilities.</title>
        <authorList>
            <person name="Nagy L.G."/>
            <person name="Riley R."/>
            <person name="Tritt A."/>
            <person name="Adam C."/>
            <person name="Daum C."/>
            <person name="Floudas D."/>
            <person name="Sun H."/>
            <person name="Yadav J.S."/>
            <person name="Pangilinan J."/>
            <person name="Larsson K.H."/>
            <person name="Matsuura K."/>
            <person name="Barry K."/>
            <person name="Labutti K."/>
            <person name="Kuo R."/>
            <person name="Ohm R.A."/>
            <person name="Bhattacharya S.S."/>
            <person name="Shirouzu T."/>
            <person name="Yoshinaga Y."/>
            <person name="Martin F.M."/>
            <person name="Grigoriev I.V."/>
            <person name="Hibbett D.S."/>
        </authorList>
    </citation>
    <scope>NUCLEOTIDE SEQUENCE [LARGE SCALE GENOMIC DNA]</scope>
    <source>
        <strain evidence="2 3">HHB12733</strain>
    </source>
</reference>
<feature type="chain" id="PRO_5007858303" evidence="1">
    <location>
        <begin position="21"/>
        <end position="68"/>
    </location>
</feature>
<gene>
    <name evidence="2" type="ORF">CALCODRAFT_494962</name>
</gene>
<keyword evidence="3" id="KW-1185">Reference proteome</keyword>
<evidence type="ECO:0000313" key="2">
    <source>
        <dbReference type="EMBL" id="KZT58456.1"/>
    </source>
</evidence>
<dbReference type="STRING" id="1353952.A0A165GTJ6"/>
<keyword evidence="1" id="KW-0732">Signal</keyword>
<sequence>MNSMFIACAFLLWAFHFDWPVDEHGQPVVRGVDDMWDNALIVQPKRFGVVLKPRFDKLEERLLAAMTV</sequence>
<dbReference type="InParanoid" id="A0A165GTJ6"/>
<dbReference type="EMBL" id="KV423951">
    <property type="protein sequence ID" value="KZT58456.1"/>
    <property type="molecule type" value="Genomic_DNA"/>
</dbReference>
<feature type="signal peptide" evidence="1">
    <location>
        <begin position="1"/>
        <end position="20"/>
    </location>
</feature>
<protein>
    <submittedName>
        <fullName evidence="2">Uncharacterized protein</fullName>
    </submittedName>
</protein>
<dbReference type="Proteomes" id="UP000076842">
    <property type="component" value="Unassembled WGS sequence"/>
</dbReference>